<organism evidence="1 2">
    <name type="scientific">Batillaria attramentaria</name>
    <dbReference type="NCBI Taxonomy" id="370345"/>
    <lineage>
        <taxon>Eukaryota</taxon>
        <taxon>Metazoa</taxon>
        <taxon>Spiralia</taxon>
        <taxon>Lophotrochozoa</taxon>
        <taxon>Mollusca</taxon>
        <taxon>Gastropoda</taxon>
        <taxon>Caenogastropoda</taxon>
        <taxon>Sorbeoconcha</taxon>
        <taxon>Cerithioidea</taxon>
        <taxon>Batillariidae</taxon>
        <taxon>Batillaria</taxon>
    </lineage>
</organism>
<comment type="caution">
    <text evidence="1">The sequence shown here is derived from an EMBL/GenBank/DDBJ whole genome shotgun (WGS) entry which is preliminary data.</text>
</comment>
<name>A0ABD0KGU4_9CAEN</name>
<dbReference type="EMBL" id="JACVVK020000181">
    <property type="protein sequence ID" value="KAK7486314.1"/>
    <property type="molecule type" value="Genomic_DNA"/>
</dbReference>
<accession>A0ABD0KGU4</accession>
<sequence length="131" mass="14473">MHSVHFVVGVRQQRANPGKASVPSSLVLFRPPDDVKPAFFGVRNKNKVSPHPVAKSSPSVISVHITQFFTKSMMAINQSQSSVYTYHVTSHQPITEHREMGFAQQCKSPRCRGNGRDLANQVDGGRGTGMW</sequence>
<dbReference type="AlphaFoldDB" id="A0ABD0KGU4"/>
<reference evidence="1 2" key="1">
    <citation type="journal article" date="2023" name="Sci. Data">
        <title>Genome assembly of the Korean intertidal mud-creeper Batillaria attramentaria.</title>
        <authorList>
            <person name="Patra A.K."/>
            <person name="Ho P.T."/>
            <person name="Jun S."/>
            <person name="Lee S.J."/>
            <person name="Kim Y."/>
            <person name="Won Y.J."/>
        </authorList>
    </citation>
    <scope>NUCLEOTIDE SEQUENCE [LARGE SCALE GENOMIC DNA]</scope>
    <source>
        <strain evidence="1">Wonlab-2016</strain>
    </source>
</reference>
<dbReference type="Proteomes" id="UP001519460">
    <property type="component" value="Unassembled WGS sequence"/>
</dbReference>
<protein>
    <submittedName>
        <fullName evidence="1">Uncharacterized protein</fullName>
    </submittedName>
</protein>
<evidence type="ECO:0000313" key="1">
    <source>
        <dbReference type="EMBL" id="KAK7486314.1"/>
    </source>
</evidence>
<evidence type="ECO:0000313" key="2">
    <source>
        <dbReference type="Proteomes" id="UP001519460"/>
    </source>
</evidence>
<gene>
    <name evidence="1" type="ORF">BaRGS_00022484</name>
</gene>
<keyword evidence="2" id="KW-1185">Reference proteome</keyword>
<proteinExistence type="predicted"/>